<name>A0AAV7V9Y8_PLEWA</name>
<feature type="region of interest" description="Disordered" evidence="1">
    <location>
        <begin position="1"/>
        <end position="126"/>
    </location>
</feature>
<dbReference type="AlphaFoldDB" id="A0AAV7V9Y8"/>
<evidence type="ECO:0000313" key="2">
    <source>
        <dbReference type="EMBL" id="KAJ1197429.1"/>
    </source>
</evidence>
<dbReference type="Proteomes" id="UP001066276">
    <property type="component" value="Chromosome 2_1"/>
</dbReference>
<accession>A0AAV7V9Y8</accession>
<proteinExistence type="predicted"/>
<gene>
    <name evidence="2" type="ORF">NDU88_001289</name>
</gene>
<keyword evidence="3" id="KW-1185">Reference proteome</keyword>
<evidence type="ECO:0000256" key="1">
    <source>
        <dbReference type="SAM" id="MobiDB-lite"/>
    </source>
</evidence>
<feature type="compositionally biased region" description="Basic and acidic residues" evidence="1">
    <location>
        <begin position="80"/>
        <end position="91"/>
    </location>
</feature>
<sequence length="184" mass="19430">MISHSSRKATQIGSVGPGGDQRSRIWVLRGGSVRREGSGHCAGQSVTLKPGARVERHRRKQWRGTAGHSRRQAGTGEARGGAKELPEDSSGHRPMVRLAPPHGAGTAAKTLSTRGPNKEAVAGSGDPDVGAAEAMWALQETRKRYIRCGEPLLGPPHHQVERTCWGAAVGAAGASEGSNGLWRR</sequence>
<organism evidence="2 3">
    <name type="scientific">Pleurodeles waltl</name>
    <name type="common">Iberian ribbed newt</name>
    <dbReference type="NCBI Taxonomy" id="8319"/>
    <lineage>
        <taxon>Eukaryota</taxon>
        <taxon>Metazoa</taxon>
        <taxon>Chordata</taxon>
        <taxon>Craniata</taxon>
        <taxon>Vertebrata</taxon>
        <taxon>Euteleostomi</taxon>
        <taxon>Amphibia</taxon>
        <taxon>Batrachia</taxon>
        <taxon>Caudata</taxon>
        <taxon>Salamandroidea</taxon>
        <taxon>Salamandridae</taxon>
        <taxon>Pleurodelinae</taxon>
        <taxon>Pleurodeles</taxon>
    </lineage>
</organism>
<reference evidence="2" key="1">
    <citation type="journal article" date="2022" name="bioRxiv">
        <title>Sequencing and chromosome-scale assembly of the giantPleurodeles waltlgenome.</title>
        <authorList>
            <person name="Brown T."/>
            <person name="Elewa A."/>
            <person name="Iarovenko S."/>
            <person name="Subramanian E."/>
            <person name="Araus A.J."/>
            <person name="Petzold A."/>
            <person name="Susuki M."/>
            <person name="Suzuki K.-i.T."/>
            <person name="Hayashi T."/>
            <person name="Toyoda A."/>
            <person name="Oliveira C."/>
            <person name="Osipova E."/>
            <person name="Leigh N.D."/>
            <person name="Simon A."/>
            <person name="Yun M.H."/>
        </authorList>
    </citation>
    <scope>NUCLEOTIDE SEQUENCE</scope>
    <source>
        <strain evidence="2">20211129_DDA</strain>
        <tissue evidence="2">Liver</tissue>
    </source>
</reference>
<evidence type="ECO:0000313" key="3">
    <source>
        <dbReference type="Proteomes" id="UP001066276"/>
    </source>
</evidence>
<protein>
    <submittedName>
        <fullName evidence="2">Uncharacterized protein</fullName>
    </submittedName>
</protein>
<comment type="caution">
    <text evidence="2">The sequence shown here is derived from an EMBL/GenBank/DDBJ whole genome shotgun (WGS) entry which is preliminary data.</text>
</comment>
<dbReference type="EMBL" id="JANPWB010000003">
    <property type="protein sequence ID" value="KAJ1197429.1"/>
    <property type="molecule type" value="Genomic_DNA"/>
</dbReference>